<dbReference type="Pfam" id="PF00939">
    <property type="entry name" value="Na_sulph_symp"/>
    <property type="match status" value="2"/>
</dbReference>
<dbReference type="FunCoup" id="A0A0N1IP13">
    <property type="interactions" value="165"/>
</dbReference>
<evidence type="ECO:0000256" key="4">
    <source>
        <dbReference type="ARBA" id="ARBA00022692"/>
    </source>
</evidence>
<feature type="transmembrane region" description="Helical" evidence="7">
    <location>
        <begin position="349"/>
        <end position="368"/>
    </location>
</feature>
<evidence type="ECO:0000256" key="7">
    <source>
        <dbReference type="SAM" id="Phobius"/>
    </source>
</evidence>
<evidence type="ECO:0000256" key="3">
    <source>
        <dbReference type="ARBA" id="ARBA00022448"/>
    </source>
</evidence>
<dbReference type="EMBL" id="KQ460651">
    <property type="protein sequence ID" value="KPJ13032.1"/>
    <property type="molecule type" value="Genomic_DNA"/>
</dbReference>
<keyword evidence="9" id="KW-1185">Reference proteome</keyword>
<keyword evidence="3" id="KW-0813">Transport</keyword>
<protein>
    <submittedName>
        <fullName evidence="8">Protein I'm not dead yet</fullName>
    </submittedName>
</protein>
<dbReference type="GO" id="GO:0005886">
    <property type="term" value="C:plasma membrane"/>
    <property type="evidence" value="ECO:0007669"/>
    <property type="project" value="TreeGrafter"/>
</dbReference>
<evidence type="ECO:0000256" key="6">
    <source>
        <dbReference type="ARBA" id="ARBA00023136"/>
    </source>
</evidence>
<keyword evidence="5 7" id="KW-1133">Transmembrane helix</keyword>
<feature type="transmembrane region" description="Helical" evidence="7">
    <location>
        <begin position="75"/>
        <end position="103"/>
    </location>
</feature>
<evidence type="ECO:0000313" key="9">
    <source>
        <dbReference type="Proteomes" id="UP000053240"/>
    </source>
</evidence>
<comment type="similarity">
    <text evidence="2">Belongs to the SLC13A/DASS transporter (TC 2.A.47) family. NADC subfamily.</text>
</comment>
<feature type="transmembrane region" description="Helical" evidence="7">
    <location>
        <begin position="43"/>
        <end position="63"/>
    </location>
</feature>
<evidence type="ECO:0000256" key="2">
    <source>
        <dbReference type="ARBA" id="ARBA00006772"/>
    </source>
</evidence>
<gene>
    <name evidence="8" type="ORF">RR48_05420</name>
</gene>
<dbReference type="STRING" id="76193.A0A0N1IP13"/>
<feature type="transmembrane region" description="Helical" evidence="7">
    <location>
        <begin position="123"/>
        <end position="140"/>
    </location>
</feature>
<name>A0A0N1IP13_PAPMA</name>
<dbReference type="GO" id="GO:0015141">
    <property type="term" value="F:succinate transmembrane transporter activity"/>
    <property type="evidence" value="ECO:0007669"/>
    <property type="project" value="TreeGrafter"/>
</dbReference>
<comment type="subcellular location">
    <subcellularLocation>
        <location evidence="1">Membrane</location>
        <topology evidence="1">Multi-pass membrane protein</topology>
    </subcellularLocation>
</comment>
<dbReference type="InterPro" id="IPR001898">
    <property type="entry name" value="SLC13A/DASS"/>
</dbReference>
<reference evidence="8 9" key="1">
    <citation type="journal article" date="2015" name="Nat. Commun.">
        <title>Outbred genome sequencing and CRISPR/Cas9 gene editing in butterflies.</title>
        <authorList>
            <person name="Li X."/>
            <person name="Fan D."/>
            <person name="Zhang W."/>
            <person name="Liu G."/>
            <person name="Zhang L."/>
            <person name="Zhao L."/>
            <person name="Fang X."/>
            <person name="Chen L."/>
            <person name="Dong Y."/>
            <person name="Chen Y."/>
            <person name="Ding Y."/>
            <person name="Zhao R."/>
            <person name="Feng M."/>
            <person name="Zhu Y."/>
            <person name="Feng Y."/>
            <person name="Jiang X."/>
            <person name="Zhu D."/>
            <person name="Xiang H."/>
            <person name="Feng X."/>
            <person name="Li S."/>
            <person name="Wang J."/>
            <person name="Zhang G."/>
            <person name="Kronforst M.R."/>
            <person name="Wang W."/>
        </authorList>
    </citation>
    <scope>NUCLEOTIDE SEQUENCE [LARGE SCALE GENOMIC DNA]</scope>
    <source>
        <strain evidence="8">Ya'a_city_454_Pm</strain>
        <tissue evidence="8">Whole body</tissue>
    </source>
</reference>
<dbReference type="InterPro" id="IPR031312">
    <property type="entry name" value="Na/sul_symport_CS"/>
</dbReference>
<dbReference type="PANTHER" id="PTHR10283">
    <property type="entry name" value="SOLUTE CARRIER FAMILY 13 MEMBER"/>
    <property type="match status" value="1"/>
</dbReference>
<proteinExistence type="inferred from homology"/>
<evidence type="ECO:0000313" key="8">
    <source>
        <dbReference type="EMBL" id="KPJ13032.1"/>
    </source>
</evidence>
<dbReference type="GO" id="GO:0015137">
    <property type="term" value="F:citrate transmembrane transporter activity"/>
    <property type="evidence" value="ECO:0007669"/>
    <property type="project" value="TreeGrafter"/>
</dbReference>
<accession>A0A0N1IP13</accession>
<organism evidence="8 9">
    <name type="scientific">Papilio machaon</name>
    <name type="common">Old World swallowtail butterfly</name>
    <dbReference type="NCBI Taxonomy" id="76193"/>
    <lineage>
        <taxon>Eukaryota</taxon>
        <taxon>Metazoa</taxon>
        <taxon>Ecdysozoa</taxon>
        <taxon>Arthropoda</taxon>
        <taxon>Hexapoda</taxon>
        <taxon>Insecta</taxon>
        <taxon>Pterygota</taxon>
        <taxon>Neoptera</taxon>
        <taxon>Endopterygota</taxon>
        <taxon>Lepidoptera</taxon>
        <taxon>Glossata</taxon>
        <taxon>Ditrysia</taxon>
        <taxon>Papilionoidea</taxon>
        <taxon>Papilionidae</taxon>
        <taxon>Papilioninae</taxon>
        <taxon>Papilio</taxon>
    </lineage>
</organism>
<feature type="transmembrane region" description="Helical" evidence="7">
    <location>
        <begin position="161"/>
        <end position="181"/>
    </location>
</feature>
<evidence type="ECO:0000256" key="5">
    <source>
        <dbReference type="ARBA" id="ARBA00022989"/>
    </source>
</evidence>
<dbReference type="Proteomes" id="UP000053240">
    <property type="component" value="Unassembled WGS sequence"/>
</dbReference>
<dbReference type="PROSITE" id="PS01271">
    <property type="entry name" value="NA_SULFATE"/>
    <property type="match status" value="2"/>
</dbReference>
<keyword evidence="6 7" id="KW-0472">Membrane</keyword>
<keyword evidence="4 7" id="KW-0812">Transmembrane</keyword>
<evidence type="ECO:0000256" key="1">
    <source>
        <dbReference type="ARBA" id="ARBA00004141"/>
    </source>
</evidence>
<dbReference type="InParanoid" id="A0A0N1IP13"/>
<feature type="transmembrane region" description="Helical" evidence="7">
    <location>
        <begin position="388"/>
        <end position="408"/>
    </location>
</feature>
<dbReference type="AlphaFoldDB" id="A0A0N1IP13"/>
<dbReference type="PANTHER" id="PTHR10283:SF82">
    <property type="entry name" value="SOLUTE CARRIER FAMILY 13 MEMBER 2"/>
    <property type="match status" value="1"/>
</dbReference>
<sequence>MSTSNPAPIENGVGDDARGTTYFFSRGRSSASLWQRISLFVSIYWKSLIVVLTPLILLPIPILNAGSENARAYKCMYVVLIMAMYWVLELLPLPVTSMLPIVLFPTLGILDSDKTCAAYMKETNMMFMGGLMIAAGVQHSKLPKRVALWTVQVVGCSHRRLNFGLTFVTMFISMWVSNAAATTMMVPIVEAILEVLEQQGLGDVYVNKKKNALPENGKDVKPDNRNTDEEAAMPSDITICYYLSIAYASTLGGCGTLVGTATNSAFKGIFDSEFPEISGSVNFFWFMAYSTPPMLLMQLLVWLSLQVTFMGLFRPKSEAAKNVNKASSGSFTTMKVIKEQYRNLGPITFHEKASGFLFILAVFLYIFRKPGFMPGWADVITTMKVKDGVTSMFIVVLMFILPMSMDFIKFFSASASYEELAASKPSSGVVTWGILKEKIPWGLLFLLGGGFALAEGSKATGLSSMIGSSLNGLHGLHPALVLLVVVLVTQFITEFTSNVAIANLILPVLANMARTLDMDPRYLMVPATLACSMAFHMPVGTPPNAIVAGVVGVPITHEELAASKPSSGVVTWGILKEKIPWGLLFLLGGGFALAEGSKATGLSSMIGSSLNGLHGLHPALVLLVVVLVTQFITEFTSNVAIANLILPVLANMARTLDMDPRYLMVPATLACSMAFHMPVGTPPNAIVAGVAHIPTSKMVHIGPKIITTLIVWGAYPTWGSLIFKAEDIIGLQTSTDTAPITNLTLSCNATTASLSMTPYFNCSSTVNVIKGAFNCSYSPFKS</sequence>